<dbReference type="KEGG" id="simp:C6571_17955"/>
<proteinExistence type="predicted"/>
<dbReference type="GO" id="GO:0019825">
    <property type="term" value="F:oxygen binding"/>
    <property type="evidence" value="ECO:0007669"/>
    <property type="project" value="InterPro"/>
</dbReference>
<evidence type="ECO:0000313" key="2">
    <source>
        <dbReference type="Proteomes" id="UP000239326"/>
    </source>
</evidence>
<name>A0A2S0N457_9BURK</name>
<gene>
    <name evidence="1" type="ORF">C6571_17955</name>
</gene>
<dbReference type="InterPro" id="IPR009050">
    <property type="entry name" value="Globin-like_sf"/>
</dbReference>
<sequence length="136" mass="15489">MASGERGPVTRERLSELVHTFYADVRADTLLGPVFEQALAERWEPHLERMVEFWSTVALGTKSFSGNVFGKHMALSGVTPSHFTAWVRLWGEHTERLFDPDVARELQFTAHGIARNLFLGYFGERPTFAHRETAQN</sequence>
<dbReference type="SUPFAM" id="SSF46458">
    <property type="entry name" value="Globin-like"/>
    <property type="match status" value="1"/>
</dbReference>
<dbReference type="CDD" id="cd08916">
    <property type="entry name" value="TrHb3_P"/>
    <property type="match status" value="1"/>
</dbReference>
<dbReference type="OrthoDB" id="25954at2"/>
<dbReference type="RefSeq" id="WP_106447907.1">
    <property type="nucleotide sequence ID" value="NZ_CP027669.1"/>
</dbReference>
<dbReference type="AlphaFoldDB" id="A0A2S0N457"/>
<keyword evidence="2" id="KW-1185">Reference proteome</keyword>
<protein>
    <submittedName>
        <fullName evidence="1">Globin</fullName>
    </submittedName>
</protein>
<dbReference type="EMBL" id="CP027669">
    <property type="protein sequence ID" value="AVO42932.1"/>
    <property type="molecule type" value="Genomic_DNA"/>
</dbReference>
<dbReference type="Proteomes" id="UP000239326">
    <property type="component" value="Chromosome"/>
</dbReference>
<dbReference type="InterPro" id="IPR012292">
    <property type="entry name" value="Globin/Proto"/>
</dbReference>
<organism evidence="1 2">
    <name type="scientific">Simplicispira suum</name>
    <dbReference type="NCBI Taxonomy" id="2109915"/>
    <lineage>
        <taxon>Bacteria</taxon>
        <taxon>Pseudomonadati</taxon>
        <taxon>Pseudomonadota</taxon>
        <taxon>Betaproteobacteria</taxon>
        <taxon>Burkholderiales</taxon>
        <taxon>Comamonadaceae</taxon>
        <taxon>Simplicispira</taxon>
    </lineage>
</organism>
<dbReference type="Gene3D" id="1.10.490.10">
    <property type="entry name" value="Globins"/>
    <property type="match status" value="1"/>
</dbReference>
<reference evidence="1 2" key="1">
    <citation type="submission" date="2018-03" db="EMBL/GenBank/DDBJ databases">
        <title>Genome sequencing of Simplicispira sp.</title>
        <authorList>
            <person name="Kim S.-J."/>
            <person name="Heo J."/>
            <person name="Kwon S.-W."/>
        </authorList>
    </citation>
    <scope>NUCLEOTIDE SEQUENCE [LARGE SCALE GENOMIC DNA]</scope>
    <source>
        <strain evidence="1 2">SC1-8</strain>
    </source>
</reference>
<evidence type="ECO:0000313" key="1">
    <source>
        <dbReference type="EMBL" id="AVO42932.1"/>
    </source>
</evidence>
<dbReference type="GO" id="GO:0020037">
    <property type="term" value="F:heme binding"/>
    <property type="evidence" value="ECO:0007669"/>
    <property type="project" value="InterPro"/>
</dbReference>
<accession>A0A2S0N457</accession>